<keyword evidence="7" id="KW-0675">Receptor</keyword>
<keyword evidence="4" id="KW-1133">Transmembrane helix</keyword>
<dbReference type="InterPro" id="IPR017452">
    <property type="entry name" value="GPCR_Rhodpsn_7TM"/>
</dbReference>
<dbReference type="PANTHER" id="PTHR24235:SF29">
    <property type="entry name" value="GH23382P"/>
    <property type="match status" value="1"/>
</dbReference>
<accession>A0A7R8WMA1</accession>
<keyword evidence="8" id="KW-0807">Transducer</keyword>
<feature type="non-terminal residue" evidence="9">
    <location>
        <position position="1"/>
    </location>
</feature>
<dbReference type="GO" id="GO:0004930">
    <property type="term" value="F:G protein-coupled receptor activity"/>
    <property type="evidence" value="ECO:0007669"/>
    <property type="project" value="UniProtKB-KW"/>
</dbReference>
<evidence type="ECO:0000256" key="4">
    <source>
        <dbReference type="ARBA" id="ARBA00022989"/>
    </source>
</evidence>
<name>A0A7R8WMA1_9CRUS</name>
<evidence type="ECO:0000256" key="7">
    <source>
        <dbReference type="ARBA" id="ARBA00023170"/>
    </source>
</evidence>
<evidence type="ECO:0000256" key="6">
    <source>
        <dbReference type="ARBA" id="ARBA00023136"/>
    </source>
</evidence>
<evidence type="ECO:0000313" key="9">
    <source>
        <dbReference type="EMBL" id="CAD7233552.1"/>
    </source>
</evidence>
<keyword evidence="6" id="KW-0472">Membrane</keyword>
<gene>
    <name evidence="9" type="ORF">CTOB1V02_LOCUS11373</name>
</gene>
<dbReference type="InterPro" id="IPR000276">
    <property type="entry name" value="GPCR_Rhodpsn"/>
</dbReference>
<dbReference type="Gene3D" id="1.20.1070.10">
    <property type="entry name" value="Rhodopsin 7-helix transmembrane proteins"/>
    <property type="match status" value="1"/>
</dbReference>
<keyword evidence="3" id="KW-0812">Transmembrane</keyword>
<sequence length="111" mass="13077">RFLAIYFPLRPPMKKRVACYIMVFIWLFALCITLPWALFFDLTAIPELPGVIFCLEVWPEHLSSKYYFLFGNLLASYVLPLGLITLFYSLIWIKVSQADRPPKRRRELSMA</sequence>
<dbReference type="EMBL" id="OB666499">
    <property type="protein sequence ID" value="CAD7233552.1"/>
    <property type="molecule type" value="Genomic_DNA"/>
</dbReference>
<dbReference type="PROSITE" id="PS50262">
    <property type="entry name" value="G_PROTEIN_RECEP_F1_2"/>
    <property type="match status" value="1"/>
</dbReference>
<dbReference type="AlphaFoldDB" id="A0A7R8WMA1"/>
<dbReference type="Pfam" id="PF00001">
    <property type="entry name" value="7tm_1"/>
    <property type="match status" value="1"/>
</dbReference>
<evidence type="ECO:0000256" key="2">
    <source>
        <dbReference type="ARBA" id="ARBA00010663"/>
    </source>
</evidence>
<dbReference type="SUPFAM" id="SSF81321">
    <property type="entry name" value="Family A G protein-coupled receptor-like"/>
    <property type="match status" value="1"/>
</dbReference>
<evidence type="ECO:0000256" key="8">
    <source>
        <dbReference type="ARBA" id="ARBA00023224"/>
    </source>
</evidence>
<comment type="similarity">
    <text evidence="2">Belongs to the G-protein coupled receptor 1 family.</text>
</comment>
<reference evidence="9" key="1">
    <citation type="submission" date="2020-11" db="EMBL/GenBank/DDBJ databases">
        <authorList>
            <person name="Tran Van P."/>
        </authorList>
    </citation>
    <scope>NUCLEOTIDE SEQUENCE</scope>
</reference>
<keyword evidence="5" id="KW-0297">G-protein coupled receptor</keyword>
<dbReference type="PANTHER" id="PTHR24235">
    <property type="entry name" value="NEUROPEPTIDE Y RECEPTOR"/>
    <property type="match status" value="1"/>
</dbReference>
<dbReference type="OrthoDB" id="5975505at2759"/>
<protein>
    <submittedName>
        <fullName evidence="9">Uncharacterized protein</fullName>
    </submittedName>
</protein>
<dbReference type="GO" id="GO:0016020">
    <property type="term" value="C:membrane"/>
    <property type="evidence" value="ECO:0007669"/>
    <property type="project" value="UniProtKB-SubCell"/>
</dbReference>
<evidence type="ECO:0000256" key="1">
    <source>
        <dbReference type="ARBA" id="ARBA00004141"/>
    </source>
</evidence>
<organism evidence="9">
    <name type="scientific">Cyprideis torosa</name>
    <dbReference type="NCBI Taxonomy" id="163714"/>
    <lineage>
        <taxon>Eukaryota</taxon>
        <taxon>Metazoa</taxon>
        <taxon>Ecdysozoa</taxon>
        <taxon>Arthropoda</taxon>
        <taxon>Crustacea</taxon>
        <taxon>Oligostraca</taxon>
        <taxon>Ostracoda</taxon>
        <taxon>Podocopa</taxon>
        <taxon>Podocopida</taxon>
        <taxon>Cytherocopina</taxon>
        <taxon>Cytheroidea</taxon>
        <taxon>Cytherideidae</taxon>
        <taxon>Cyprideis</taxon>
    </lineage>
</organism>
<evidence type="ECO:0000256" key="3">
    <source>
        <dbReference type="ARBA" id="ARBA00022692"/>
    </source>
</evidence>
<evidence type="ECO:0000256" key="5">
    <source>
        <dbReference type="ARBA" id="ARBA00023040"/>
    </source>
</evidence>
<proteinExistence type="inferred from homology"/>
<comment type="subcellular location">
    <subcellularLocation>
        <location evidence="1">Membrane</location>
        <topology evidence="1">Multi-pass membrane protein</topology>
    </subcellularLocation>
</comment>